<evidence type="ECO:0000313" key="3">
    <source>
        <dbReference type="Proteomes" id="UP000008727"/>
    </source>
</evidence>
<gene>
    <name evidence="2" type="ORF">65p261</name>
</gene>
<keyword evidence="1" id="KW-0472">Membrane</keyword>
<keyword evidence="1" id="KW-0812">Transmembrane</keyword>
<feature type="transmembrane region" description="Helical" evidence="1">
    <location>
        <begin position="104"/>
        <end position="123"/>
    </location>
</feature>
<proteinExistence type="predicted"/>
<accession>E5DS95</accession>
<sequence length="131" mass="15029">MNEEIVYAPNDGIYIGCEMVCVETVRFHGYIAIDVGTKVVVNGYDGVDLIIATDTANHPLNPFGEWKLPKKYFKLIEHNKEPTPFSFKTNSQFYYCSANEECTFPMLVMVYLKCGVMIILKLYGHIKKKKF</sequence>
<reference evidence="2 3" key="1">
    <citation type="journal article" date="2010" name="Virol. J.">
        <title>Genomes of the T4-related bacteriophages as windows on microbial genome evolution.</title>
        <authorList>
            <person name="Petrov V.M."/>
            <person name="Ratnayaka S."/>
            <person name="Nolan J.M."/>
            <person name="Miller E.S."/>
            <person name="Karam J.D."/>
        </authorList>
    </citation>
    <scope>NUCLEOTIDE SEQUENCE [LARGE SCALE GENOMIC DNA]</scope>
</reference>
<dbReference type="Proteomes" id="UP000008727">
    <property type="component" value="Segment"/>
</dbReference>
<protein>
    <submittedName>
        <fullName evidence="2">Uncharacterized protein</fullName>
    </submittedName>
</protein>
<keyword evidence="1" id="KW-1133">Transmembrane helix</keyword>
<organism evidence="2 3">
    <name type="scientific">Aeromonas phage 65</name>
    <dbReference type="NCBI Taxonomy" id="2919549"/>
    <lineage>
        <taxon>Viruses</taxon>
        <taxon>Duplodnaviria</taxon>
        <taxon>Heunggongvirae</taxon>
        <taxon>Uroviricota</taxon>
        <taxon>Caudoviricetes</taxon>
        <taxon>Pantevenvirales</taxon>
        <taxon>Straboviridae</taxon>
        <taxon>Emmerichvirinae</taxon>
        <taxon>Ishigurovirus</taxon>
        <taxon>Ishigurovirus osborne</taxon>
    </lineage>
</organism>
<evidence type="ECO:0000313" key="2">
    <source>
        <dbReference type="EMBL" id="ADQ53269.1"/>
    </source>
</evidence>
<dbReference type="KEGG" id="vg:10323538"/>
<keyword evidence="3" id="KW-1185">Reference proteome</keyword>
<name>E5DS95_9CAUD</name>
<dbReference type="RefSeq" id="YP_004301098.1">
    <property type="nucleotide sequence ID" value="NC_015251.1"/>
</dbReference>
<dbReference type="EMBL" id="GU459069">
    <property type="protein sequence ID" value="ADQ53269.1"/>
    <property type="molecule type" value="Genomic_DNA"/>
</dbReference>
<evidence type="ECO:0000256" key="1">
    <source>
        <dbReference type="SAM" id="Phobius"/>
    </source>
</evidence>